<keyword evidence="2 3" id="KW-0012">Acyltransferase</keyword>
<dbReference type="InterPro" id="IPR023213">
    <property type="entry name" value="CAT-like_dom_sf"/>
</dbReference>
<dbReference type="InterPro" id="IPR051504">
    <property type="entry name" value="Plant_metabolite_acyltrans"/>
</dbReference>
<name>A0A2P6S3V9_ROSCH</name>
<dbReference type="Gramene" id="PRQ53368">
    <property type="protein sequence ID" value="PRQ53368"/>
    <property type="gene ID" value="RchiOBHm_Chr2g0165751"/>
</dbReference>
<dbReference type="GO" id="GO:0047164">
    <property type="term" value="F:isoflavone-7-O-beta-glucoside 6''-O-malonyltransferase activity"/>
    <property type="evidence" value="ECO:0007669"/>
    <property type="project" value="UniProtKB-EC"/>
</dbReference>
<dbReference type="Pfam" id="PF02458">
    <property type="entry name" value="Transferase"/>
    <property type="match status" value="1"/>
</dbReference>
<proteinExistence type="predicted"/>
<dbReference type="PANTHER" id="PTHR31625">
    <property type="match status" value="1"/>
</dbReference>
<evidence type="ECO:0000313" key="4">
    <source>
        <dbReference type="Proteomes" id="UP000238479"/>
    </source>
</evidence>
<dbReference type="Gene3D" id="3.30.559.10">
    <property type="entry name" value="Chloramphenicol acetyltransferase-like domain"/>
    <property type="match status" value="2"/>
</dbReference>
<organism evidence="3 4">
    <name type="scientific">Rosa chinensis</name>
    <name type="common">China rose</name>
    <dbReference type="NCBI Taxonomy" id="74649"/>
    <lineage>
        <taxon>Eukaryota</taxon>
        <taxon>Viridiplantae</taxon>
        <taxon>Streptophyta</taxon>
        <taxon>Embryophyta</taxon>
        <taxon>Tracheophyta</taxon>
        <taxon>Spermatophyta</taxon>
        <taxon>Magnoliopsida</taxon>
        <taxon>eudicotyledons</taxon>
        <taxon>Gunneridae</taxon>
        <taxon>Pentapetalae</taxon>
        <taxon>rosids</taxon>
        <taxon>fabids</taxon>
        <taxon>Rosales</taxon>
        <taxon>Rosaceae</taxon>
        <taxon>Rosoideae</taxon>
        <taxon>Rosoideae incertae sedis</taxon>
        <taxon>Rosa</taxon>
    </lineage>
</organism>
<keyword evidence="4" id="KW-1185">Reference proteome</keyword>
<evidence type="ECO:0000256" key="2">
    <source>
        <dbReference type="ARBA" id="ARBA00023315"/>
    </source>
</evidence>
<dbReference type="SUPFAM" id="SSF52777">
    <property type="entry name" value="CoA-dependent acyltransferases"/>
    <property type="match status" value="1"/>
</dbReference>
<dbReference type="EC" id="2.3.1.115" evidence="3"/>
<accession>A0A2P6S3V9</accession>
<evidence type="ECO:0000256" key="1">
    <source>
        <dbReference type="ARBA" id="ARBA00022679"/>
    </source>
</evidence>
<comment type="caution">
    <text evidence="3">The sequence shown here is derived from an EMBL/GenBank/DDBJ whole genome shotgun (WGS) entry which is preliminary data.</text>
</comment>
<evidence type="ECO:0000313" key="3">
    <source>
        <dbReference type="EMBL" id="PRQ53368.1"/>
    </source>
</evidence>
<protein>
    <submittedName>
        <fullName evidence="3">Putative isoflavone-7-O-beta-glucoside 6''-O-malonyltransferase</fullName>
        <ecNumber evidence="3">2.3.1.115</ecNumber>
    </submittedName>
</protein>
<keyword evidence="1 3" id="KW-0808">Transferase</keyword>
<dbReference type="EMBL" id="PDCK01000040">
    <property type="protein sequence ID" value="PRQ53368.1"/>
    <property type="molecule type" value="Genomic_DNA"/>
</dbReference>
<reference evidence="3 4" key="1">
    <citation type="journal article" date="2018" name="Nat. Genet.">
        <title>The Rosa genome provides new insights in the design of modern roses.</title>
        <authorList>
            <person name="Bendahmane M."/>
        </authorList>
    </citation>
    <scope>NUCLEOTIDE SEQUENCE [LARGE SCALE GENOMIC DNA]</scope>
    <source>
        <strain evidence="4">cv. Old Blush</strain>
    </source>
</reference>
<dbReference type="AlphaFoldDB" id="A0A2P6S3V9"/>
<dbReference type="OMA" id="CDIFWFK"/>
<sequence>MQIWLLAQKPFNTHSASSCPYPMPHPNTSVQIVEVCRVTPQPNSPDSTADTPDLSLPLTYFDLFWLRFPPVQRLYFYELTSSPSNFVLENLKSSLSLVLQHFLPLAGNLTWPQDSHTPILRYFQGDAVSLTVAESDADSFDHLSGYGEFIEAKDYHPLVPRLDVSHEQAAAIALQVTLFPSRGFVIGTTMHHAILDGKTSTSFVKSWAHACQHMIVNNGVSADSDFLLPDQLKPLYDRKVIHDPTGHGLGSLCASEWQNMDGPDNKSVMWDMKTPLPDSVRRIFEFTRAKIHVLRQIVLDAKVSDSLLHLSTFTLVCAYMWVCLVKAQEVDGDKMTVQAFSVDCRARLDPPIPANYFGNCIAGAAGFVKAKELLGEDGLVVAVKAISEAIQGLDKGVLNGAEVWVSRIKDFVQVEGVYSIAGSHRFQIYETNFGWGRPKKVEVVSIDRTGAISLSDSKNGGGGVEVGVVLRKHAMEAFGSLFAKGFGDH</sequence>
<dbReference type="Proteomes" id="UP000238479">
    <property type="component" value="Chromosome 2"/>
</dbReference>
<gene>
    <name evidence="3" type="ORF">RchiOBHm_Chr2g0165751</name>
</gene>